<dbReference type="InterPro" id="IPR004159">
    <property type="entry name" value="Put_SAM_MeTrfase"/>
</dbReference>
<keyword evidence="4" id="KW-0808">Transferase</keyword>
<keyword evidence="8" id="KW-0735">Signal-anchor</keyword>
<evidence type="ECO:0000256" key="5">
    <source>
        <dbReference type="ARBA" id="ARBA00022723"/>
    </source>
</evidence>
<evidence type="ECO:0000256" key="9">
    <source>
        <dbReference type="ARBA" id="ARBA00023180"/>
    </source>
</evidence>
<keyword evidence="6 11" id="KW-0863">Zinc-finger</keyword>
<gene>
    <name evidence="14" type="ORF">PVK06_016042</name>
</gene>
<comment type="caution">
    <text evidence="14">The sequence shown here is derived from an EMBL/GenBank/DDBJ whole genome shotgun (WGS) entry which is preliminary data.</text>
</comment>
<feature type="domain" description="PHD-type" evidence="13">
    <location>
        <begin position="981"/>
        <end position="1031"/>
    </location>
</feature>
<keyword evidence="15" id="KW-1185">Reference proteome</keyword>
<dbReference type="InterPro" id="IPR011011">
    <property type="entry name" value="Znf_FYVE_PHD"/>
</dbReference>
<dbReference type="PANTHER" id="PTHR10108:SF1144">
    <property type="entry name" value="METHYLTRANSFERASE PMT10-RELATED"/>
    <property type="match status" value="1"/>
</dbReference>
<evidence type="ECO:0000313" key="15">
    <source>
        <dbReference type="Proteomes" id="UP001358586"/>
    </source>
</evidence>
<dbReference type="PANTHER" id="PTHR10108">
    <property type="entry name" value="SAM-DEPENDENT METHYLTRANSFERASE"/>
    <property type="match status" value="1"/>
</dbReference>
<dbReference type="InterPro" id="IPR019786">
    <property type="entry name" value="Zinc_finger_PHD-type_CS"/>
</dbReference>
<accession>A0ABR0PZ50</accession>
<evidence type="ECO:0000256" key="11">
    <source>
        <dbReference type="PROSITE-ProRule" id="PRU00146"/>
    </source>
</evidence>
<feature type="domain" description="PHD-type" evidence="13">
    <location>
        <begin position="1142"/>
        <end position="1192"/>
    </location>
</feature>
<comment type="subcellular location">
    <subcellularLocation>
        <location evidence="10">Endomembrane system</location>
        <topology evidence="10">Single-pass membrane protein</topology>
    </subcellularLocation>
    <subcellularLocation>
        <location evidence="1">Membrane</location>
        <topology evidence="1">Single-pass type II membrane protein</topology>
    </subcellularLocation>
</comment>
<protein>
    <recommendedName>
        <fullName evidence="13">PHD-type domain-containing protein</fullName>
    </recommendedName>
</protein>
<dbReference type="Gene3D" id="3.40.50.150">
    <property type="entry name" value="Vaccinia Virus protein VP39"/>
    <property type="match status" value="1"/>
</dbReference>
<evidence type="ECO:0000259" key="13">
    <source>
        <dbReference type="PROSITE" id="PS50016"/>
    </source>
</evidence>
<feature type="transmembrane region" description="Helical" evidence="12">
    <location>
        <begin position="31"/>
        <end position="51"/>
    </location>
</feature>
<organism evidence="14 15">
    <name type="scientific">Gossypium arboreum</name>
    <name type="common">Tree cotton</name>
    <name type="synonym">Gossypium nanking</name>
    <dbReference type="NCBI Taxonomy" id="29729"/>
    <lineage>
        <taxon>Eukaryota</taxon>
        <taxon>Viridiplantae</taxon>
        <taxon>Streptophyta</taxon>
        <taxon>Embryophyta</taxon>
        <taxon>Tracheophyta</taxon>
        <taxon>Spermatophyta</taxon>
        <taxon>Magnoliopsida</taxon>
        <taxon>eudicotyledons</taxon>
        <taxon>Gunneridae</taxon>
        <taxon>Pentapetalae</taxon>
        <taxon>rosids</taxon>
        <taxon>malvids</taxon>
        <taxon>Malvales</taxon>
        <taxon>Malvaceae</taxon>
        <taxon>Malvoideae</taxon>
        <taxon>Gossypium</taxon>
    </lineage>
</organism>
<evidence type="ECO:0000313" key="14">
    <source>
        <dbReference type="EMBL" id="KAK5832242.1"/>
    </source>
</evidence>
<keyword evidence="12" id="KW-1133">Transmembrane helix</keyword>
<keyword evidence="3" id="KW-0489">Methyltransferase</keyword>
<keyword evidence="5" id="KW-0479">Metal-binding</keyword>
<dbReference type="InterPro" id="IPR019787">
    <property type="entry name" value="Znf_PHD-finger"/>
</dbReference>
<evidence type="ECO:0000256" key="8">
    <source>
        <dbReference type="ARBA" id="ARBA00022968"/>
    </source>
</evidence>
<feature type="domain" description="PHD-type" evidence="13">
    <location>
        <begin position="1092"/>
        <end position="1146"/>
    </location>
</feature>
<evidence type="ECO:0000256" key="10">
    <source>
        <dbReference type="ARBA" id="ARBA00037847"/>
    </source>
</evidence>
<dbReference type="InterPro" id="IPR029063">
    <property type="entry name" value="SAM-dependent_MTases_sf"/>
</dbReference>
<evidence type="ECO:0000256" key="1">
    <source>
        <dbReference type="ARBA" id="ARBA00004606"/>
    </source>
</evidence>
<dbReference type="InterPro" id="IPR001965">
    <property type="entry name" value="Znf_PHD"/>
</dbReference>
<reference evidence="14 15" key="1">
    <citation type="submission" date="2023-03" db="EMBL/GenBank/DDBJ databases">
        <title>WGS of Gossypium arboreum.</title>
        <authorList>
            <person name="Yu D."/>
        </authorList>
    </citation>
    <scope>NUCLEOTIDE SEQUENCE [LARGE SCALE GENOMIC DNA]</scope>
    <source>
        <tissue evidence="14">Leaf</tissue>
    </source>
</reference>
<evidence type="ECO:0000256" key="2">
    <source>
        <dbReference type="ARBA" id="ARBA00008361"/>
    </source>
</evidence>
<keyword evidence="12" id="KW-0472">Membrane</keyword>
<dbReference type="Pfam" id="PF03141">
    <property type="entry name" value="Methyltransf_29"/>
    <property type="match status" value="1"/>
</dbReference>
<keyword evidence="12" id="KW-0812">Transmembrane</keyword>
<dbReference type="PROSITE" id="PS01359">
    <property type="entry name" value="ZF_PHD_1"/>
    <property type="match status" value="1"/>
</dbReference>
<keyword evidence="7" id="KW-0862">Zinc</keyword>
<evidence type="ECO:0000256" key="4">
    <source>
        <dbReference type="ARBA" id="ARBA00022679"/>
    </source>
</evidence>
<keyword evidence="9" id="KW-0325">Glycoprotein</keyword>
<dbReference type="SUPFAM" id="SSF57903">
    <property type="entry name" value="FYVE/PHD zinc finger"/>
    <property type="match status" value="3"/>
</dbReference>
<evidence type="ECO:0000256" key="12">
    <source>
        <dbReference type="SAM" id="Phobius"/>
    </source>
</evidence>
<sequence length="1263" mass="142356">MKPTAPITSSTTTTVASTMATITDVFKTPKFVIFSAMVLLSFSFVFLDTHFSSSSSSSPFSFSYYSLPRQMSPPTSPPSPPPSLPAVRRTGIIDKTGAMSDEFFVGQWDSISISALTELSDGNELGGGEEKEKKKKSGGEVKVRFEKYKVCERSKVDYIPCLDNEEAIKLFNNSEKGEKYERHCPGNDKSLDCVVPRPEGYRIPIPWPQSRDEVWFSNVPHAGLVEDRGGKNWISIKEDKVIFPGGGTQFIHGADRYLNQISQMVSEISFGHHIRVALDIGGGVASFGAFLLRRNVTTLTIAPKDVHGSQIQFALERGVPAMVAVFATRRLLYPSQAFDLIHCSNCGINWTRDDGILLLEANRMLRAGGYFIWAAKRVDKHEDNLQEQWEEMEDLTTRICWELVKKEGYIVIWRKPLNNSCYLNRDAKVLPPLCDPDDNSDNVWYTNLRTCITPLPGNGYGSNCSAWPERLHYPPERLQTIDMDAHISRKEIFRAESNYLNEIIKNYVRAYHWKDMKLRNVMDMRAGLGGFAAALHDLQVDCWVMNVVPVSGFNTLPVIYDRGLIGVMHDWCEPFDTYPRTYDLLHAASLFSVEKKRCNISTIMLEMDRILRPGGRVYIQDSVTIMGELEEIAKEMGWVPALHETDFFLVFGVRVLYCFVKVDMGAEEGTRNGEGAEIGEEIKCFKSEPVNNGFGSLFVNDSGDGSSGASESLRTYKRRRQLRSTSNIEVQDGGRASTDQMESSAWRLSYEYEQKVTLPFTDHCASLNDSNYCLQRKWRNVVLENMHQFLSGDEGGIQRCIQDALLFHQENDCNVTVKDSDTCHEDKQNCSPQSGQIPNGSYKELNPQTTTERCQRVFFDVIISEKFTSLCKLLLENFQGIKLDNLFHLSLINSRMKDGEYERSPMLFASDIQEVWRKLQVLGSEIISLAKSLSNITSASCSEQVGCSGGIAEKEEHEFCTRESEILAKREQIEACGVFKVCTCRFCGEKADGKDCLVCDSCEEMYHVACIEPAVKVIPPKSWYCARCTSNGMGSPHENCVICDRLNAPRTLNSNVADENYNEHFETFTELEENSNCSVGSWLQLSPGSKTRLVCKICGGNFVKGEKLRSCEHPYCPNKYYHVRCLTMKQLKTYCSRWYCPSCLCRACLADKDDDKIVLCDGCDAAYHIYCMKPPRTSIPSGKWFCRKCDAGIQRIHRAKRAYESKLKLKGIGGKMAYGNLELSRNQGEKEESDKSRGGMDMLLSAASTLHFVEKLNANGKKS</sequence>
<evidence type="ECO:0000256" key="3">
    <source>
        <dbReference type="ARBA" id="ARBA00022603"/>
    </source>
</evidence>
<dbReference type="Gene3D" id="3.30.40.10">
    <property type="entry name" value="Zinc/RING finger domain, C3HC4 (zinc finger)"/>
    <property type="match status" value="1"/>
</dbReference>
<dbReference type="Pfam" id="PF00628">
    <property type="entry name" value="PHD"/>
    <property type="match status" value="2"/>
</dbReference>
<name>A0ABR0PZ50_GOSAR</name>
<dbReference type="SUPFAM" id="SSF53335">
    <property type="entry name" value="S-adenosyl-L-methionine-dependent methyltransferases"/>
    <property type="match status" value="2"/>
</dbReference>
<dbReference type="Proteomes" id="UP001358586">
    <property type="component" value="Chromosome 5"/>
</dbReference>
<dbReference type="EMBL" id="JARKNE010000005">
    <property type="protein sequence ID" value="KAK5832242.1"/>
    <property type="molecule type" value="Genomic_DNA"/>
</dbReference>
<dbReference type="CDD" id="cd02440">
    <property type="entry name" value="AdoMet_MTases"/>
    <property type="match status" value="1"/>
</dbReference>
<dbReference type="InterPro" id="IPR013083">
    <property type="entry name" value="Znf_RING/FYVE/PHD"/>
</dbReference>
<comment type="similarity">
    <text evidence="2">Belongs to the methyltransferase superfamily.</text>
</comment>
<dbReference type="Gene3D" id="2.30.30.1150">
    <property type="match status" value="1"/>
</dbReference>
<evidence type="ECO:0000256" key="7">
    <source>
        <dbReference type="ARBA" id="ARBA00022833"/>
    </source>
</evidence>
<proteinExistence type="inferred from homology"/>
<evidence type="ECO:0000256" key="6">
    <source>
        <dbReference type="ARBA" id="ARBA00022771"/>
    </source>
</evidence>
<dbReference type="SMART" id="SM00249">
    <property type="entry name" value="PHD"/>
    <property type="match status" value="3"/>
</dbReference>
<dbReference type="PROSITE" id="PS50016">
    <property type="entry name" value="ZF_PHD_2"/>
    <property type="match status" value="3"/>
</dbReference>